<gene>
    <name evidence="3" type="ORF">SAMN02745885_00837</name>
</gene>
<reference evidence="4" key="1">
    <citation type="submission" date="2017-02" db="EMBL/GenBank/DDBJ databases">
        <authorList>
            <person name="Varghese N."/>
            <person name="Submissions S."/>
        </authorList>
    </citation>
    <scope>NUCLEOTIDE SEQUENCE [LARGE SCALE GENOMIC DNA]</scope>
    <source>
        <strain evidence="4">DSM 16521</strain>
    </source>
</reference>
<dbReference type="PANTHER" id="PTHR43542">
    <property type="entry name" value="METHYLTRANSFERASE"/>
    <property type="match status" value="1"/>
</dbReference>
<dbReference type="EMBL" id="FUXM01000006">
    <property type="protein sequence ID" value="SJZ75559.1"/>
    <property type="molecule type" value="Genomic_DNA"/>
</dbReference>
<dbReference type="GO" id="GO:0031167">
    <property type="term" value="P:rRNA methylation"/>
    <property type="evidence" value="ECO:0007669"/>
    <property type="project" value="InterPro"/>
</dbReference>
<keyword evidence="1 3" id="KW-0489">Methyltransferase</keyword>
<evidence type="ECO:0000256" key="2">
    <source>
        <dbReference type="ARBA" id="ARBA00022679"/>
    </source>
</evidence>
<keyword evidence="4" id="KW-1185">Reference proteome</keyword>
<name>A0A1T4N8K9_9FIRM</name>
<dbReference type="RefSeq" id="WP_341429557.1">
    <property type="nucleotide sequence ID" value="NZ_FUXM01000006.1"/>
</dbReference>
<dbReference type="SUPFAM" id="SSF53335">
    <property type="entry name" value="S-adenosyl-L-methionine-dependent methyltransferases"/>
    <property type="match status" value="1"/>
</dbReference>
<dbReference type="Gene3D" id="3.40.50.150">
    <property type="entry name" value="Vaccinia Virus protein VP39"/>
    <property type="match status" value="1"/>
</dbReference>
<dbReference type="InterPro" id="IPR004398">
    <property type="entry name" value="RNA_MeTrfase_RsmD"/>
</dbReference>
<proteinExistence type="predicted"/>
<evidence type="ECO:0000313" key="4">
    <source>
        <dbReference type="Proteomes" id="UP000189933"/>
    </source>
</evidence>
<dbReference type="GO" id="GO:0008168">
    <property type="term" value="F:methyltransferase activity"/>
    <property type="evidence" value="ECO:0007669"/>
    <property type="project" value="UniProtKB-KW"/>
</dbReference>
<evidence type="ECO:0000313" key="3">
    <source>
        <dbReference type="EMBL" id="SJZ75559.1"/>
    </source>
</evidence>
<dbReference type="InterPro" id="IPR029063">
    <property type="entry name" value="SAM-dependent_MTases_sf"/>
</dbReference>
<dbReference type="AlphaFoldDB" id="A0A1T4N8K9"/>
<dbReference type="CDD" id="cd02440">
    <property type="entry name" value="AdoMet_MTases"/>
    <property type="match status" value="1"/>
</dbReference>
<dbReference type="NCBIfam" id="TIGR00095">
    <property type="entry name" value="16S rRNA (guanine(966)-N(2))-methyltransferase RsmD"/>
    <property type="match status" value="1"/>
</dbReference>
<dbReference type="Proteomes" id="UP000189933">
    <property type="component" value="Unassembled WGS sequence"/>
</dbReference>
<accession>A0A1T4N8K9</accession>
<keyword evidence="2 3" id="KW-0808">Transferase</keyword>
<protein>
    <submittedName>
        <fullName evidence="3">16S rRNA (Guanine(966)-N(2))-methyltransferase RsmD</fullName>
    </submittedName>
</protein>
<dbReference type="PROSITE" id="PS00092">
    <property type="entry name" value="N6_MTASE"/>
    <property type="match status" value="1"/>
</dbReference>
<dbReference type="GO" id="GO:0003676">
    <property type="term" value="F:nucleic acid binding"/>
    <property type="evidence" value="ECO:0007669"/>
    <property type="project" value="InterPro"/>
</dbReference>
<organism evidence="3 4">
    <name type="scientific">Carboxydocella sporoproducens DSM 16521</name>
    <dbReference type="NCBI Taxonomy" id="1121270"/>
    <lineage>
        <taxon>Bacteria</taxon>
        <taxon>Bacillati</taxon>
        <taxon>Bacillota</taxon>
        <taxon>Clostridia</taxon>
        <taxon>Eubacteriales</taxon>
        <taxon>Clostridiales Family XVI. Incertae Sedis</taxon>
        <taxon>Carboxydocella</taxon>
    </lineage>
</organism>
<dbReference type="PANTHER" id="PTHR43542:SF1">
    <property type="entry name" value="METHYLTRANSFERASE"/>
    <property type="match status" value="1"/>
</dbReference>
<dbReference type="Pfam" id="PF03602">
    <property type="entry name" value="Cons_hypoth95"/>
    <property type="match status" value="1"/>
</dbReference>
<evidence type="ECO:0000256" key="1">
    <source>
        <dbReference type="ARBA" id="ARBA00022603"/>
    </source>
</evidence>
<dbReference type="InterPro" id="IPR002052">
    <property type="entry name" value="DNA_methylase_N6_adenine_CS"/>
</dbReference>
<sequence length="244" mass="27843">MWPNLLPLRVTLGEEKPEKELVGRVLTGSFIFITCREKVYTSGKKFFLCYNANEVKKLRVIAGQARGRKLKAPRGISTRPTLDRVREALFNIIGNRIWDSTCLDLFAGTGALAIEALSRGATRAVLVEKDPKALACIRDNLSSTGLEERAEVLKDDVYRAIPRLGREGRKFDFIFLDPPYEQGHLSRVLPLLSQYRLLQQEGWIIVETRSREPAIEEIAGYRLKRREKYGEAALNFYIEEEKAE</sequence>